<sequence>MNHIIAIDGPAAAGKGVLASLVAEEYGFHRLDTGLVYRAVAKAVLDLGINLDDEVAVVQVIKGIDFSDLNRAVLSTYEIAGAASEIAVKPLVRRELIKIQRVFSLKKPGTVIDGRDIGTVVCPDAVVKLYVTASLKIRAERRHAEMVASGINVDYYTIYESIKQRDKRDKTRLLSPLIQDKGAYFINTTKMNVETMFKVAKRLIDTKLNRV</sequence>
<dbReference type="CDD" id="cd02020">
    <property type="entry name" value="CMPK"/>
    <property type="match status" value="1"/>
</dbReference>
<feature type="domain" description="Cytidylate kinase" evidence="9">
    <location>
        <begin position="5"/>
        <end position="197"/>
    </location>
</feature>
<dbReference type="KEGG" id="lcc:B488_01110"/>
<keyword evidence="3 8" id="KW-0547">Nucleotide-binding</keyword>
<evidence type="ECO:0000256" key="4">
    <source>
        <dbReference type="ARBA" id="ARBA00022777"/>
    </source>
</evidence>
<gene>
    <name evidence="8" type="primary">cmk</name>
    <name evidence="10" type="ordered locus">B488_01110</name>
</gene>
<dbReference type="EMBL" id="CP003789">
    <property type="protein sequence ID" value="AGA64104.1"/>
    <property type="molecule type" value="Genomic_DNA"/>
</dbReference>
<evidence type="ECO:0000256" key="1">
    <source>
        <dbReference type="ARBA" id="ARBA00009427"/>
    </source>
</evidence>
<dbReference type="STRING" id="1215343.B488_01110"/>
<keyword evidence="5 8" id="KW-0067">ATP-binding</keyword>
<dbReference type="eggNOG" id="COG0283">
    <property type="taxonomic scope" value="Bacteria"/>
</dbReference>
<dbReference type="InterPro" id="IPR011994">
    <property type="entry name" value="Cytidylate_kinase_dom"/>
</dbReference>
<evidence type="ECO:0000256" key="7">
    <source>
        <dbReference type="ARBA" id="ARBA00048478"/>
    </source>
</evidence>
<dbReference type="NCBIfam" id="TIGR00017">
    <property type="entry name" value="cmk"/>
    <property type="match status" value="1"/>
</dbReference>
<comment type="similarity">
    <text evidence="1 8">Belongs to the cytidylate kinase family. Type 1 subfamily.</text>
</comment>
<dbReference type="GO" id="GO:0036430">
    <property type="term" value="F:CMP kinase activity"/>
    <property type="evidence" value="ECO:0007669"/>
    <property type="project" value="RHEA"/>
</dbReference>
<dbReference type="GO" id="GO:0005737">
    <property type="term" value="C:cytoplasm"/>
    <property type="evidence" value="ECO:0007669"/>
    <property type="project" value="UniProtKB-SubCell"/>
</dbReference>
<dbReference type="PATRIC" id="fig|1215343.11.peg.117"/>
<keyword evidence="4 8" id="KW-0418">Kinase</keyword>
<dbReference type="Proteomes" id="UP000010799">
    <property type="component" value="Chromosome"/>
</dbReference>
<evidence type="ECO:0000256" key="8">
    <source>
        <dbReference type="HAMAP-Rule" id="MF_00238"/>
    </source>
</evidence>
<dbReference type="InterPro" id="IPR003136">
    <property type="entry name" value="Cytidylate_kin"/>
</dbReference>
<dbReference type="EC" id="2.7.4.25" evidence="8"/>
<keyword evidence="11" id="KW-1185">Reference proteome</keyword>
<dbReference type="HOGENOM" id="CLU_079959_0_1_5"/>
<protein>
    <recommendedName>
        <fullName evidence="8">Cytidylate kinase</fullName>
        <shortName evidence="8">CK</shortName>
        <ecNumber evidence="8">2.7.4.25</ecNumber>
    </recommendedName>
    <alternativeName>
        <fullName evidence="8">Cytidine monophosphate kinase</fullName>
        <shortName evidence="8">CMP kinase</shortName>
    </alternativeName>
</protein>
<dbReference type="GO" id="GO:0036431">
    <property type="term" value="F:dCMP kinase activity"/>
    <property type="evidence" value="ECO:0007669"/>
    <property type="project" value="InterPro"/>
</dbReference>
<evidence type="ECO:0000256" key="6">
    <source>
        <dbReference type="ARBA" id="ARBA00047615"/>
    </source>
</evidence>
<dbReference type="InterPro" id="IPR027417">
    <property type="entry name" value="P-loop_NTPase"/>
</dbReference>
<evidence type="ECO:0000259" key="9">
    <source>
        <dbReference type="Pfam" id="PF02224"/>
    </source>
</evidence>
<dbReference type="Gene3D" id="3.40.50.300">
    <property type="entry name" value="P-loop containing nucleotide triphosphate hydrolases"/>
    <property type="match status" value="1"/>
</dbReference>
<comment type="catalytic activity">
    <reaction evidence="6 8">
        <text>dCMP + ATP = dCDP + ADP</text>
        <dbReference type="Rhea" id="RHEA:25094"/>
        <dbReference type="ChEBI" id="CHEBI:30616"/>
        <dbReference type="ChEBI" id="CHEBI:57566"/>
        <dbReference type="ChEBI" id="CHEBI:58593"/>
        <dbReference type="ChEBI" id="CHEBI:456216"/>
        <dbReference type="EC" id="2.7.4.25"/>
    </reaction>
</comment>
<dbReference type="AlphaFoldDB" id="L0ERJ6"/>
<dbReference type="RefSeq" id="WP_015272531.1">
    <property type="nucleotide sequence ID" value="NC_019907.1"/>
</dbReference>
<name>L0ERJ6_LIBCB</name>
<dbReference type="Pfam" id="PF02224">
    <property type="entry name" value="Cytidylate_kin"/>
    <property type="match status" value="1"/>
</dbReference>
<keyword evidence="8" id="KW-0963">Cytoplasm</keyword>
<comment type="catalytic activity">
    <reaction evidence="7 8">
        <text>CMP + ATP = CDP + ADP</text>
        <dbReference type="Rhea" id="RHEA:11600"/>
        <dbReference type="ChEBI" id="CHEBI:30616"/>
        <dbReference type="ChEBI" id="CHEBI:58069"/>
        <dbReference type="ChEBI" id="CHEBI:60377"/>
        <dbReference type="ChEBI" id="CHEBI:456216"/>
        <dbReference type="EC" id="2.7.4.25"/>
    </reaction>
</comment>
<evidence type="ECO:0000256" key="5">
    <source>
        <dbReference type="ARBA" id="ARBA00022840"/>
    </source>
</evidence>
<comment type="subcellular location">
    <subcellularLocation>
        <location evidence="8">Cytoplasm</location>
    </subcellularLocation>
</comment>
<evidence type="ECO:0000313" key="10">
    <source>
        <dbReference type="EMBL" id="AGA64104.1"/>
    </source>
</evidence>
<organism evidence="10 11">
    <name type="scientific">Liberibacter crescens (strain BT-1)</name>
    <dbReference type="NCBI Taxonomy" id="1215343"/>
    <lineage>
        <taxon>Bacteria</taxon>
        <taxon>Pseudomonadati</taxon>
        <taxon>Pseudomonadota</taxon>
        <taxon>Alphaproteobacteria</taxon>
        <taxon>Hyphomicrobiales</taxon>
        <taxon>Rhizobiaceae</taxon>
        <taxon>Liberibacter</taxon>
    </lineage>
</organism>
<evidence type="ECO:0000256" key="2">
    <source>
        <dbReference type="ARBA" id="ARBA00022679"/>
    </source>
</evidence>
<accession>L0ERJ6</accession>
<proteinExistence type="inferred from homology"/>
<evidence type="ECO:0000313" key="11">
    <source>
        <dbReference type="Proteomes" id="UP000010799"/>
    </source>
</evidence>
<reference evidence="10 11" key="1">
    <citation type="journal article" date="2012" name="Stand. Genomic Sci.">
        <title>Complete genome sequence of Liberibacter crescens BT-1.</title>
        <authorList>
            <person name="Leonard M.T."/>
            <person name="Fagen J.R."/>
            <person name="Davis-Richardson A.G."/>
            <person name="Davis M.J."/>
            <person name="Triplett E.W."/>
        </authorList>
    </citation>
    <scope>NUCLEOTIDE SEQUENCE [LARGE SCALE GENOMIC DNA]</scope>
    <source>
        <strain evidence="10 11">BT-1</strain>
    </source>
</reference>
<dbReference type="HAMAP" id="MF_00238">
    <property type="entry name" value="Cytidyl_kinase_type1"/>
    <property type="match status" value="1"/>
</dbReference>
<dbReference type="SUPFAM" id="SSF52540">
    <property type="entry name" value="P-loop containing nucleoside triphosphate hydrolases"/>
    <property type="match status" value="1"/>
</dbReference>
<dbReference type="GO" id="GO:0005524">
    <property type="term" value="F:ATP binding"/>
    <property type="evidence" value="ECO:0007669"/>
    <property type="project" value="UniProtKB-UniRule"/>
</dbReference>
<dbReference type="GO" id="GO:0006220">
    <property type="term" value="P:pyrimidine nucleotide metabolic process"/>
    <property type="evidence" value="ECO:0007669"/>
    <property type="project" value="UniProtKB-UniRule"/>
</dbReference>
<evidence type="ECO:0000256" key="3">
    <source>
        <dbReference type="ARBA" id="ARBA00022741"/>
    </source>
</evidence>
<feature type="binding site" evidence="8">
    <location>
        <begin position="9"/>
        <end position="17"/>
    </location>
    <ligand>
        <name>ATP</name>
        <dbReference type="ChEBI" id="CHEBI:30616"/>
    </ligand>
</feature>
<keyword evidence="2 8" id="KW-0808">Transferase</keyword>